<dbReference type="GeneTree" id="ENSGT01130000278316"/>
<dbReference type="InterPro" id="IPR001811">
    <property type="entry name" value="Chemokine_IL8-like_dom"/>
</dbReference>
<dbReference type="GO" id="GO:0048020">
    <property type="term" value="F:CCR chemokine receptor binding"/>
    <property type="evidence" value="ECO:0007669"/>
    <property type="project" value="TreeGrafter"/>
</dbReference>
<gene>
    <name evidence="11" type="primary">CCL2</name>
</gene>
<dbReference type="PANTHER" id="PTHR12015:SF98">
    <property type="entry name" value="C-C MOTIF CHEMOKINE 2"/>
    <property type="match status" value="1"/>
</dbReference>
<keyword evidence="7" id="KW-1015">Disulfide bond</keyword>
<dbReference type="Proteomes" id="UP000233100">
    <property type="component" value="Chromosome 16"/>
</dbReference>
<evidence type="ECO:0000259" key="10">
    <source>
        <dbReference type="SMART" id="SM00199"/>
    </source>
</evidence>
<evidence type="ECO:0000256" key="5">
    <source>
        <dbReference type="ARBA" id="ARBA00022525"/>
    </source>
</evidence>
<keyword evidence="5 9" id="KW-0964">Secreted</keyword>
<dbReference type="InterPro" id="IPR036048">
    <property type="entry name" value="Interleukin_8-like_sf"/>
</dbReference>
<organism evidence="11 12">
    <name type="scientific">Macaca fascicularis</name>
    <name type="common">Crab-eating macaque</name>
    <name type="synonym">Cynomolgus monkey</name>
    <dbReference type="NCBI Taxonomy" id="9541"/>
    <lineage>
        <taxon>Eukaryota</taxon>
        <taxon>Metazoa</taxon>
        <taxon>Chordata</taxon>
        <taxon>Craniata</taxon>
        <taxon>Vertebrata</taxon>
        <taxon>Euteleostomi</taxon>
        <taxon>Mammalia</taxon>
        <taxon>Eutheria</taxon>
        <taxon>Euarchontoglires</taxon>
        <taxon>Primates</taxon>
        <taxon>Haplorrhini</taxon>
        <taxon>Catarrhini</taxon>
        <taxon>Cercopithecidae</taxon>
        <taxon>Cercopithecinae</taxon>
        <taxon>Macaca</taxon>
    </lineage>
</organism>
<dbReference type="GO" id="GO:0070098">
    <property type="term" value="P:chemokine-mediated signaling pathway"/>
    <property type="evidence" value="ECO:0007669"/>
    <property type="project" value="TreeGrafter"/>
</dbReference>
<evidence type="ECO:0000313" key="12">
    <source>
        <dbReference type="Proteomes" id="UP000233100"/>
    </source>
</evidence>
<dbReference type="PANTHER" id="PTHR12015">
    <property type="entry name" value="SMALL INDUCIBLE CYTOKINE A"/>
    <property type="match status" value="1"/>
</dbReference>
<reference evidence="11 12" key="1">
    <citation type="submission" date="2013-03" db="EMBL/GenBank/DDBJ databases">
        <authorList>
            <person name="Warren W."/>
            <person name="Wilson R.K."/>
        </authorList>
    </citation>
    <scope>NUCLEOTIDE SEQUENCE</scope>
</reference>
<dbReference type="PROSITE" id="PS00472">
    <property type="entry name" value="SMALL_CYTOKINES_CC"/>
    <property type="match status" value="1"/>
</dbReference>
<dbReference type="GO" id="GO:0008009">
    <property type="term" value="F:chemokine activity"/>
    <property type="evidence" value="ECO:0007669"/>
    <property type="project" value="InterPro"/>
</dbReference>
<evidence type="ECO:0000256" key="9">
    <source>
        <dbReference type="RuleBase" id="RU361150"/>
    </source>
</evidence>
<name>A0A7N9CQV3_MACFA</name>
<comment type="subcellular location">
    <subcellularLocation>
        <location evidence="1 9">Secreted</location>
    </subcellularLocation>
</comment>
<evidence type="ECO:0000256" key="4">
    <source>
        <dbReference type="ARBA" id="ARBA00022514"/>
    </source>
</evidence>
<keyword evidence="6" id="KW-0732">Signal</keyword>
<dbReference type="SUPFAM" id="SSF54117">
    <property type="entry name" value="Interleukin 8-like chemokines"/>
    <property type="match status" value="1"/>
</dbReference>
<reference evidence="11" key="3">
    <citation type="submission" date="2025-09" db="UniProtKB">
        <authorList>
            <consortium name="Ensembl"/>
        </authorList>
    </citation>
    <scope>IDENTIFICATION</scope>
</reference>
<dbReference type="GO" id="GO:0048245">
    <property type="term" value="P:eosinophil chemotaxis"/>
    <property type="evidence" value="ECO:0007669"/>
    <property type="project" value="TreeGrafter"/>
</dbReference>
<dbReference type="GO" id="GO:0006954">
    <property type="term" value="P:inflammatory response"/>
    <property type="evidence" value="ECO:0007669"/>
    <property type="project" value="UniProtKB-KW"/>
</dbReference>
<dbReference type="SMART" id="SM00199">
    <property type="entry name" value="SCY"/>
    <property type="match status" value="1"/>
</dbReference>
<dbReference type="GO" id="GO:0030335">
    <property type="term" value="P:positive regulation of cell migration"/>
    <property type="evidence" value="ECO:0007669"/>
    <property type="project" value="TreeGrafter"/>
</dbReference>
<dbReference type="InterPro" id="IPR000827">
    <property type="entry name" value="Chemokine_CC_CS"/>
</dbReference>
<comment type="similarity">
    <text evidence="2 9">Belongs to the intercrine beta (chemokine CC) family.</text>
</comment>
<accession>A0A7N9CQV3</accession>
<dbReference type="FunFam" id="2.40.50.40:FF:000002">
    <property type="entry name" value="C-C motif chemokine"/>
    <property type="match status" value="1"/>
</dbReference>
<keyword evidence="3 9" id="KW-0145">Chemotaxis</keyword>
<dbReference type="GO" id="GO:0061844">
    <property type="term" value="P:antimicrobial humoral immune response mediated by antimicrobial peptide"/>
    <property type="evidence" value="ECO:0007669"/>
    <property type="project" value="TreeGrafter"/>
</dbReference>
<keyword evidence="8" id="KW-0395">Inflammatory response</keyword>
<reference evidence="11" key="2">
    <citation type="submission" date="2025-08" db="UniProtKB">
        <authorList>
            <consortium name="Ensembl"/>
        </authorList>
    </citation>
    <scope>IDENTIFICATION</scope>
</reference>
<sequence>MEKVSCPDPLLPFPTSWKSPGRCICSADLTAHLLFMEDPSSCLTPPSLSLCLLSIKGRDSSQRNREAETNPETSSSQTEACTFTSSMKVSAALLCLLLIAATFSPQGLAQPDAINAPVTCCYNFTNRKISVQRLASYRRITSSKCPKEAVIFKTIVAKEICADPKQKWVQDSMDHLDKQIQTPKP</sequence>
<dbReference type="Ensembl" id="ENSMFAT00000077040.1">
    <property type="protein sequence ID" value="ENSMFAP00000054206.1"/>
    <property type="gene ID" value="ENSMFAG00000053406.1"/>
</dbReference>
<dbReference type="GO" id="GO:0005615">
    <property type="term" value="C:extracellular space"/>
    <property type="evidence" value="ECO:0007669"/>
    <property type="project" value="UniProtKB-KW"/>
</dbReference>
<evidence type="ECO:0000256" key="6">
    <source>
        <dbReference type="ARBA" id="ARBA00022729"/>
    </source>
</evidence>
<dbReference type="AlphaFoldDB" id="A0A7N9CQV3"/>
<protein>
    <recommendedName>
        <fullName evidence="9">C-C motif chemokine</fullName>
    </recommendedName>
</protein>
<evidence type="ECO:0000313" key="11">
    <source>
        <dbReference type="Ensembl" id="ENSMFAP00000054206.1"/>
    </source>
</evidence>
<dbReference type="Pfam" id="PF00048">
    <property type="entry name" value="IL8"/>
    <property type="match status" value="1"/>
</dbReference>
<evidence type="ECO:0000256" key="7">
    <source>
        <dbReference type="ARBA" id="ARBA00023157"/>
    </source>
</evidence>
<proteinExistence type="inferred from homology"/>
<feature type="domain" description="Chemokine interleukin-8-like" evidence="10">
    <location>
        <begin position="117"/>
        <end position="176"/>
    </location>
</feature>
<evidence type="ECO:0000256" key="1">
    <source>
        <dbReference type="ARBA" id="ARBA00004613"/>
    </source>
</evidence>
<evidence type="ECO:0000256" key="3">
    <source>
        <dbReference type="ARBA" id="ARBA00022500"/>
    </source>
</evidence>
<dbReference type="CDD" id="cd00272">
    <property type="entry name" value="Chemokine_CC"/>
    <property type="match status" value="1"/>
</dbReference>
<evidence type="ECO:0000256" key="8">
    <source>
        <dbReference type="ARBA" id="ARBA00023198"/>
    </source>
</evidence>
<keyword evidence="12" id="KW-1185">Reference proteome</keyword>
<keyword evidence="4 9" id="KW-0202">Cytokine</keyword>
<dbReference type="InterPro" id="IPR039809">
    <property type="entry name" value="Chemokine_b/g/d"/>
</dbReference>
<evidence type="ECO:0000256" key="2">
    <source>
        <dbReference type="ARBA" id="ARBA00010868"/>
    </source>
</evidence>
<dbReference type="Gene3D" id="2.40.50.40">
    <property type="match status" value="1"/>
</dbReference>